<proteinExistence type="predicted"/>
<evidence type="ECO:0000313" key="2">
    <source>
        <dbReference type="EMBL" id="CAI9590756.1"/>
    </source>
</evidence>
<dbReference type="Proteomes" id="UP001162483">
    <property type="component" value="Unassembled WGS sequence"/>
</dbReference>
<evidence type="ECO:0000256" key="1">
    <source>
        <dbReference type="SAM" id="SignalP"/>
    </source>
</evidence>
<feature type="non-terminal residue" evidence="2">
    <location>
        <position position="113"/>
    </location>
</feature>
<accession>A0ABN9F113</accession>
<reference evidence="2" key="1">
    <citation type="submission" date="2023-05" db="EMBL/GenBank/DDBJ databases">
        <authorList>
            <person name="Stuckert A."/>
        </authorList>
    </citation>
    <scope>NUCLEOTIDE SEQUENCE</scope>
</reference>
<comment type="caution">
    <text evidence="2">The sequence shown here is derived from an EMBL/GenBank/DDBJ whole genome shotgun (WGS) entry which is preliminary data.</text>
</comment>
<gene>
    <name evidence="2" type="ORF">SPARVUS_LOCUS11098296</name>
</gene>
<feature type="non-terminal residue" evidence="2">
    <location>
        <position position="1"/>
    </location>
</feature>
<keyword evidence="3" id="KW-1185">Reference proteome</keyword>
<name>A0ABN9F113_9NEOB</name>
<feature type="signal peptide" evidence="1">
    <location>
        <begin position="1"/>
        <end position="30"/>
    </location>
</feature>
<protein>
    <submittedName>
        <fullName evidence="2">Uncharacterized protein</fullName>
    </submittedName>
</protein>
<organism evidence="2 3">
    <name type="scientific">Staurois parvus</name>
    <dbReference type="NCBI Taxonomy" id="386267"/>
    <lineage>
        <taxon>Eukaryota</taxon>
        <taxon>Metazoa</taxon>
        <taxon>Chordata</taxon>
        <taxon>Craniata</taxon>
        <taxon>Vertebrata</taxon>
        <taxon>Euteleostomi</taxon>
        <taxon>Amphibia</taxon>
        <taxon>Batrachia</taxon>
        <taxon>Anura</taxon>
        <taxon>Neobatrachia</taxon>
        <taxon>Ranoidea</taxon>
        <taxon>Ranidae</taxon>
        <taxon>Staurois</taxon>
    </lineage>
</organism>
<evidence type="ECO:0000313" key="3">
    <source>
        <dbReference type="Proteomes" id="UP001162483"/>
    </source>
</evidence>
<sequence length="113" mass="12890">RPGHALYTPFCNQPQVWLIVSFWLLRAPAGQLWYCSPHGRRVPPPVLRAPAGQLWYCSPHGRRVPPPVLRAPAGQLWYCSPHGRRVPPPVLNPFLTHGLFNCTPKQRSKDLER</sequence>
<feature type="chain" id="PRO_5046688188" evidence="1">
    <location>
        <begin position="31"/>
        <end position="113"/>
    </location>
</feature>
<keyword evidence="1" id="KW-0732">Signal</keyword>
<dbReference type="EMBL" id="CATNWA010016202">
    <property type="protein sequence ID" value="CAI9590756.1"/>
    <property type="molecule type" value="Genomic_DNA"/>
</dbReference>